<evidence type="ECO:0000256" key="4">
    <source>
        <dbReference type="ARBA" id="ARBA00023163"/>
    </source>
</evidence>
<sequence>MGASGGQEAEIAADRTGAGRRGGGPGEELWVLVLVEVDEEAGEHEREQVGAQEAAAIHGVPPGPAHAAGGCEPARRHAAEQAASTSSGRCAAWPSSSMPSPRGAVHVRGKMYLHIGWKKFACYHHLEAGFVVVFSYLGEGNMSVKVFDETRCRRHYHGNNVEEDGD</sequence>
<evidence type="ECO:0000256" key="5">
    <source>
        <dbReference type="ARBA" id="ARBA00023242"/>
    </source>
</evidence>
<name>A0AAD8RLH4_LOLMU</name>
<comment type="subcellular location">
    <subcellularLocation>
        <location evidence="1">Nucleus</location>
    </subcellularLocation>
</comment>
<dbReference type="GO" id="GO:0003677">
    <property type="term" value="F:DNA binding"/>
    <property type="evidence" value="ECO:0007669"/>
    <property type="project" value="UniProtKB-KW"/>
</dbReference>
<keyword evidence="8" id="KW-1185">Reference proteome</keyword>
<dbReference type="InterPro" id="IPR003340">
    <property type="entry name" value="B3_DNA-bd"/>
</dbReference>
<keyword evidence="5" id="KW-0539">Nucleus</keyword>
<feature type="compositionally biased region" description="Polar residues" evidence="6">
    <location>
        <begin position="82"/>
        <end position="99"/>
    </location>
</feature>
<reference evidence="7" key="1">
    <citation type="submission" date="2023-07" db="EMBL/GenBank/DDBJ databases">
        <title>A chromosome-level genome assembly of Lolium multiflorum.</title>
        <authorList>
            <person name="Chen Y."/>
            <person name="Copetti D."/>
            <person name="Kolliker R."/>
            <person name="Studer B."/>
        </authorList>
    </citation>
    <scope>NUCLEOTIDE SEQUENCE</scope>
    <source>
        <strain evidence="7">02402/16</strain>
        <tissue evidence="7">Leaf</tissue>
    </source>
</reference>
<evidence type="ECO:0000256" key="6">
    <source>
        <dbReference type="SAM" id="MobiDB-lite"/>
    </source>
</evidence>
<evidence type="ECO:0000313" key="7">
    <source>
        <dbReference type="EMBL" id="KAK1626322.1"/>
    </source>
</evidence>
<evidence type="ECO:0000256" key="3">
    <source>
        <dbReference type="ARBA" id="ARBA00023125"/>
    </source>
</evidence>
<protein>
    <recommendedName>
        <fullName evidence="9">TF-B3 domain-containing protein</fullName>
    </recommendedName>
</protein>
<keyword evidence="2" id="KW-0805">Transcription regulation</keyword>
<keyword evidence="4" id="KW-0804">Transcription</keyword>
<dbReference type="AlphaFoldDB" id="A0AAD8RLH4"/>
<dbReference type="EMBL" id="JAUUTY010000005">
    <property type="protein sequence ID" value="KAK1626322.1"/>
    <property type="molecule type" value="Genomic_DNA"/>
</dbReference>
<feature type="compositionally biased region" description="Low complexity" evidence="6">
    <location>
        <begin position="58"/>
        <end position="72"/>
    </location>
</feature>
<gene>
    <name evidence="7" type="ORF">QYE76_000637</name>
</gene>
<proteinExistence type="predicted"/>
<evidence type="ECO:0008006" key="9">
    <source>
        <dbReference type="Google" id="ProtNLM"/>
    </source>
</evidence>
<dbReference type="Gene3D" id="2.40.330.10">
    <property type="entry name" value="DNA-binding pseudobarrel domain"/>
    <property type="match status" value="1"/>
</dbReference>
<feature type="region of interest" description="Disordered" evidence="6">
    <location>
        <begin position="1"/>
        <end position="24"/>
    </location>
</feature>
<evidence type="ECO:0000313" key="8">
    <source>
        <dbReference type="Proteomes" id="UP001231189"/>
    </source>
</evidence>
<evidence type="ECO:0000256" key="2">
    <source>
        <dbReference type="ARBA" id="ARBA00023015"/>
    </source>
</evidence>
<evidence type="ECO:0000256" key="1">
    <source>
        <dbReference type="ARBA" id="ARBA00004123"/>
    </source>
</evidence>
<dbReference type="SUPFAM" id="SSF101936">
    <property type="entry name" value="DNA-binding pseudobarrel domain"/>
    <property type="match status" value="1"/>
</dbReference>
<dbReference type="InterPro" id="IPR015300">
    <property type="entry name" value="DNA-bd_pseudobarrel_sf"/>
</dbReference>
<feature type="region of interest" description="Disordered" evidence="6">
    <location>
        <begin position="58"/>
        <end position="102"/>
    </location>
</feature>
<comment type="caution">
    <text evidence="7">The sequence shown here is derived from an EMBL/GenBank/DDBJ whole genome shotgun (WGS) entry which is preliminary data.</text>
</comment>
<accession>A0AAD8RLH4</accession>
<dbReference type="Proteomes" id="UP001231189">
    <property type="component" value="Unassembled WGS sequence"/>
</dbReference>
<organism evidence="7 8">
    <name type="scientific">Lolium multiflorum</name>
    <name type="common">Italian ryegrass</name>
    <name type="synonym">Lolium perenne subsp. multiflorum</name>
    <dbReference type="NCBI Taxonomy" id="4521"/>
    <lineage>
        <taxon>Eukaryota</taxon>
        <taxon>Viridiplantae</taxon>
        <taxon>Streptophyta</taxon>
        <taxon>Embryophyta</taxon>
        <taxon>Tracheophyta</taxon>
        <taxon>Spermatophyta</taxon>
        <taxon>Magnoliopsida</taxon>
        <taxon>Liliopsida</taxon>
        <taxon>Poales</taxon>
        <taxon>Poaceae</taxon>
        <taxon>BOP clade</taxon>
        <taxon>Pooideae</taxon>
        <taxon>Poodae</taxon>
        <taxon>Poeae</taxon>
        <taxon>Poeae Chloroplast Group 2 (Poeae type)</taxon>
        <taxon>Loliodinae</taxon>
        <taxon>Loliinae</taxon>
        <taxon>Lolium</taxon>
    </lineage>
</organism>
<keyword evidence="3" id="KW-0238">DNA-binding</keyword>
<dbReference type="GO" id="GO:0005634">
    <property type="term" value="C:nucleus"/>
    <property type="evidence" value="ECO:0007669"/>
    <property type="project" value="UniProtKB-SubCell"/>
</dbReference>
<dbReference type="CDD" id="cd10017">
    <property type="entry name" value="B3_DNA"/>
    <property type="match status" value="1"/>
</dbReference>